<dbReference type="Proteomes" id="UP000321484">
    <property type="component" value="Unassembled WGS sequence"/>
</dbReference>
<evidence type="ECO:0000313" key="1">
    <source>
        <dbReference type="EMBL" id="GEN78685.1"/>
    </source>
</evidence>
<protein>
    <submittedName>
        <fullName evidence="1">Uncharacterized protein</fullName>
    </submittedName>
</protein>
<name>A0A511YU17_9CELL</name>
<dbReference type="EMBL" id="BJYK01000001">
    <property type="protein sequence ID" value="GEN78685.1"/>
    <property type="molecule type" value="Genomic_DNA"/>
</dbReference>
<proteinExistence type="predicted"/>
<gene>
    <name evidence="1" type="ORF">AFE02nite_04190</name>
</gene>
<dbReference type="AlphaFoldDB" id="A0A511YU17"/>
<sequence length="85" mass="8932">MVGRSLSRMIIDCGECAVRGDACTDCVVTFLTVPVRPAEPAAPRMAGARDEASHGRVELDAAEQSAMGVLADAGLVPPLRLRRVV</sequence>
<evidence type="ECO:0000313" key="2">
    <source>
        <dbReference type="Proteomes" id="UP000321484"/>
    </source>
</evidence>
<reference evidence="1 2" key="1">
    <citation type="submission" date="2019-07" db="EMBL/GenBank/DDBJ databases">
        <title>Whole genome shotgun sequence of Actinotalea fermentans NBRC 105374.</title>
        <authorList>
            <person name="Hosoyama A."/>
            <person name="Uohara A."/>
            <person name="Ohji S."/>
            <person name="Ichikawa N."/>
        </authorList>
    </citation>
    <scope>NUCLEOTIDE SEQUENCE [LARGE SCALE GENOMIC DNA]</scope>
    <source>
        <strain evidence="1 2">NBRC 105374</strain>
    </source>
</reference>
<accession>A0A511YU17</accession>
<keyword evidence="2" id="KW-1185">Reference proteome</keyword>
<comment type="caution">
    <text evidence="1">The sequence shown here is derived from an EMBL/GenBank/DDBJ whole genome shotgun (WGS) entry which is preliminary data.</text>
</comment>
<organism evidence="1 2">
    <name type="scientific">Actinotalea fermentans</name>
    <dbReference type="NCBI Taxonomy" id="43671"/>
    <lineage>
        <taxon>Bacteria</taxon>
        <taxon>Bacillati</taxon>
        <taxon>Actinomycetota</taxon>
        <taxon>Actinomycetes</taxon>
        <taxon>Micrococcales</taxon>
        <taxon>Cellulomonadaceae</taxon>
        <taxon>Actinotalea</taxon>
    </lineage>
</organism>